<organism evidence="2 3">
    <name type="scientific">Danaus chrysippus</name>
    <name type="common">African queen</name>
    <dbReference type="NCBI Taxonomy" id="151541"/>
    <lineage>
        <taxon>Eukaryota</taxon>
        <taxon>Metazoa</taxon>
        <taxon>Ecdysozoa</taxon>
        <taxon>Arthropoda</taxon>
        <taxon>Hexapoda</taxon>
        <taxon>Insecta</taxon>
        <taxon>Pterygota</taxon>
        <taxon>Neoptera</taxon>
        <taxon>Endopterygota</taxon>
        <taxon>Lepidoptera</taxon>
        <taxon>Glossata</taxon>
        <taxon>Ditrysia</taxon>
        <taxon>Papilionoidea</taxon>
        <taxon>Nymphalidae</taxon>
        <taxon>Danainae</taxon>
        <taxon>Danaini</taxon>
        <taxon>Danaina</taxon>
        <taxon>Danaus</taxon>
        <taxon>Anosia</taxon>
    </lineage>
</organism>
<comment type="caution">
    <text evidence="2">The sequence shown here is derived from an EMBL/GenBank/DDBJ whole genome shotgun (WGS) entry which is preliminary data.</text>
</comment>
<dbReference type="EMBL" id="CAKASE010000075">
    <property type="protein sequence ID" value="CAG9576880.1"/>
    <property type="molecule type" value="Genomic_DNA"/>
</dbReference>
<evidence type="ECO:0000256" key="1">
    <source>
        <dbReference type="SAM" id="MobiDB-lite"/>
    </source>
</evidence>
<evidence type="ECO:0000313" key="3">
    <source>
        <dbReference type="Proteomes" id="UP000789524"/>
    </source>
</evidence>
<feature type="region of interest" description="Disordered" evidence="1">
    <location>
        <begin position="1"/>
        <end position="44"/>
    </location>
</feature>
<reference evidence="2" key="1">
    <citation type="submission" date="2021-09" db="EMBL/GenBank/DDBJ databases">
        <authorList>
            <person name="Martin H S."/>
        </authorList>
    </citation>
    <scope>NUCLEOTIDE SEQUENCE</scope>
</reference>
<dbReference type="Proteomes" id="UP000789524">
    <property type="component" value="Unassembled WGS sequence"/>
</dbReference>
<dbReference type="AlphaFoldDB" id="A0A8J2R1S8"/>
<sequence>MFNGRTRLRPPTPHLSTFETGFKRSRKSSHGRNVPATRTHTTSAHGLLPRWETTSTVHGVAISQNGLPQL</sequence>
<proteinExistence type="predicted"/>
<protein>
    <submittedName>
        <fullName evidence="2">(African queen) hypothetical protein</fullName>
    </submittedName>
</protein>
<evidence type="ECO:0000313" key="2">
    <source>
        <dbReference type="EMBL" id="CAG9576880.1"/>
    </source>
</evidence>
<accession>A0A8J2R1S8</accession>
<keyword evidence="3" id="KW-1185">Reference proteome</keyword>
<gene>
    <name evidence="2" type="ORF">DCHRY22_LOCUS12053</name>
</gene>
<name>A0A8J2R1S8_9NEOP</name>